<dbReference type="AlphaFoldDB" id="A0A2P4Q6L5"/>
<dbReference type="VEuPathDB" id="FungiDB:RhiirFUN_017839"/>
<evidence type="ECO:0000313" key="3">
    <source>
        <dbReference type="Proteomes" id="UP000018888"/>
    </source>
</evidence>
<dbReference type="EMBL" id="AUPC02000085">
    <property type="protein sequence ID" value="POG73291.1"/>
    <property type="molecule type" value="Genomic_DNA"/>
</dbReference>
<reference evidence="2 3" key="2">
    <citation type="journal article" date="2018" name="New Phytol.">
        <title>High intraspecific genome diversity in the model arbuscular mycorrhizal symbiont Rhizophagus irregularis.</title>
        <authorList>
            <person name="Chen E.C.H."/>
            <person name="Morin E."/>
            <person name="Beaudet D."/>
            <person name="Noel J."/>
            <person name="Yildirir G."/>
            <person name="Ndikumana S."/>
            <person name="Charron P."/>
            <person name="St-Onge C."/>
            <person name="Giorgi J."/>
            <person name="Kruger M."/>
            <person name="Marton T."/>
            <person name="Ropars J."/>
            <person name="Grigoriev I.V."/>
            <person name="Hainaut M."/>
            <person name="Henrissat B."/>
            <person name="Roux C."/>
            <person name="Martin F."/>
            <person name="Corradi N."/>
        </authorList>
    </citation>
    <scope>NUCLEOTIDE SEQUENCE [LARGE SCALE GENOMIC DNA]</scope>
    <source>
        <strain evidence="2 3">DAOM 197198</strain>
    </source>
</reference>
<sequence>MTRKRNQQTNGGHNRGYTEIISPSMKSTRGRNWNRNLTNSSSIILDTSIASDPDEAARRARRAQRFGEFLEPQQLVETKFDAKIGGDIKKPPIRNEVKSVTSTPKKSDEDPFYTMEDVEWFLGALCYALRVSNLISNSPTIPGQRKRAQDFFIDSSPPVCLLDLRYGKNLESVDDNLDSVDKEVNNLSSLISDISLN</sequence>
<proteinExistence type="predicted"/>
<evidence type="ECO:0000256" key="1">
    <source>
        <dbReference type="SAM" id="MobiDB-lite"/>
    </source>
</evidence>
<organism evidence="2 3">
    <name type="scientific">Rhizophagus irregularis (strain DAOM 181602 / DAOM 197198 / MUCL 43194)</name>
    <name type="common">Arbuscular mycorrhizal fungus</name>
    <name type="synonym">Glomus intraradices</name>
    <dbReference type="NCBI Taxonomy" id="747089"/>
    <lineage>
        <taxon>Eukaryota</taxon>
        <taxon>Fungi</taxon>
        <taxon>Fungi incertae sedis</taxon>
        <taxon>Mucoromycota</taxon>
        <taxon>Glomeromycotina</taxon>
        <taxon>Glomeromycetes</taxon>
        <taxon>Glomerales</taxon>
        <taxon>Glomeraceae</taxon>
        <taxon>Rhizophagus</taxon>
    </lineage>
</organism>
<comment type="caution">
    <text evidence="2">The sequence shown here is derived from an EMBL/GenBank/DDBJ whole genome shotgun (WGS) entry which is preliminary data.</text>
</comment>
<evidence type="ECO:0000313" key="2">
    <source>
        <dbReference type="EMBL" id="POG73291.1"/>
    </source>
</evidence>
<feature type="region of interest" description="Disordered" evidence="1">
    <location>
        <begin position="1"/>
        <end position="32"/>
    </location>
</feature>
<name>A0A2P4Q6L5_RHIID</name>
<dbReference type="Proteomes" id="UP000018888">
    <property type="component" value="Unassembled WGS sequence"/>
</dbReference>
<gene>
    <name evidence="2" type="ORF">GLOIN_2v1477073</name>
</gene>
<keyword evidence="3" id="KW-1185">Reference proteome</keyword>
<accession>A0A2P4Q6L5</accession>
<reference evidence="2 3" key="1">
    <citation type="journal article" date="2013" name="Proc. Natl. Acad. Sci. U.S.A.">
        <title>Genome of an arbuscular mycorrhizal fungus provides insight into the oldest plant symbiosis.</title>
        <authorList>
            <person name="Tisserant E."/>
            <person name="Malbreil M."/>
            <person name="Kuo A."/>
            <person name="Kohler A."/>
            <person name="Symeonidi A."/>
            <person name="Balestrini R."/>
            <person name="Charron P."/>
            <person name="Duensing N."/>
            <person name="Frei Dit Frey N."/>
            <person name="Gianinazzi-Pearson V."/>
            <person name="Gilbert L.B."/>
            <person name="Handa Y."/>
            <person name="Herr J.R."/>
            <person name="Hijri M."/>
            <person name="Koul R."/>
            <person name="Kawaguchi M."/>
            <person name="Krajinski F."/>
            <person name="Lammers P.J."/>
            <person name="Masclaux F.G."/>
            <person name="Murat C."/>
            <person name="Morin E."/>
            <person name="Ndikumana S."/>
            <person name="Pagni M."/>
            <person name="Petitpierre D."/>
            <person name="Requena N."/>
            <person name="Rosikiewicz P."/>
            <person name="Riley R."/>
            <person name="Saito K."/>
            <person name="San Clemente H."/>
            <person name="Shapiro H."/>
            <person name="van Tuinen D."/>
            <person name="Becard G."/>
            <person name="Bonfante P."/>
            <person name="Paszkowski U."/>
            <person name="Shachar-Hill Y.Y."/>
            <person name="Tuskan G.A."/>
            <person name="Young P.W."/>
            <person name="Sanders I.R."/>
            <person name="Henrissat B."/>
            <person name="Rensing S.A."/>
            <person name="Grigoriev I.V."/>
            <person name="Corradi N."/>
            <person name="Roux C."/>
            <person name="Martin F."/>
        </authorList>
    </citation>
    <scope>NUCLEOTIDE SEQUENCE [LARGE SCALE GENOMIC DNA]</scope>
    <source>
        <strain evidence="2 3">DAOM 197198</strain>
    </source>
</reference>
<protein>
    <submittedName>
        <fullName evidence="2">Uncharacterized protein</fullName>
    </submittedName>
</protein>